<evidence type="ECO:0000313" key="2">
    <source>
        <dbReference type="EMBL" id="KAJ7714854.1"/>
    </source>
</evidence>
<proteinExistence type="predicted"/>
<dbReference type="AlphaFoldDB" id="A0AAD7H9M0"/>
<feature type="compositionally biased region" description="Basic and acidic residues" evidence="1">
    <location>
        <begin position="212"/>
        <end position="236"/>
    </location>
</feature>
<gene>
    <name evidence="2" type="ORF">B0H16DRAFT_512330</name>
</gene>
<feature type="region of interest" description="Disordered" evidence="1">
    <location>
        <begin position="1"/>
        <end position="90"/>
    </location>
</feature>
<protein>
    <submittedName>
        <fullName evidence="2">Uncharacterized protein</fullName>
    </submittedName>
</protein>
<name>A0AAD7H9M0_9AGAR</name>
<sequence length="236" mass="25828">MCPSPHTKKDRSTCAGVEKDRRAGRAGGTSTSVRARTGTPPSRTEETRCELSWRTALGSSSMPTHRPTTLEVPPAPHTRYARFPPTPTHRPTTFEGPLTIRALPPHQTPLQTPLQTPFPRKTTHAPTTSPRLLGNACAHAHTEANHQGVVRVVRIGDEEAEAEERAEEGVWMGAWGEGGVSWWLGEEEEEGGSRKRSNAKDGGRAALGGRRRREEVGRSRRGWEGEAGKGRVEREG</sequence>
<dbReference type="EMBL" id="JARKIB010000318">
    <property type="protein sequence ID" value="KAJ7714854.1"/>
    <property type="molecule type" value="Genomic_DNA"/>
</dbReference>
<comment type="caution">
    <text evidence="2">The sequence shown here is derived from an EMBL/GenBank/DDBJ whole genome shotgun (WGS) entry which is preliminary data.</text>
</comment>
<evidence type="ECO:0000256" key="1">
    <source>
        <dbReference type="SAM" id="MobiDB-lite"/>
    </source>
</evidence>
<dbReference type="Proteomes" id="UP001215598">
    <property type="component" value="Unassembled WGS sequence"/>
</dbReference>
<organism evidence="2 3">
    <name type="scientific">Mycena metata</name>
    <dbReference type="NCBI Taxonomy" id="1033252"/>
    <lineage>
        <taxon>Eukaryota</taxon>
        <taxon>Fungi</taxon>
        <taxon>Dikarya</taxon>
        <taxon>Basidiomycota</taxon>
        <taxon>Agaricomycotina</taxon>
        <taxon>Agaricomycetes</taxon>
        <taxon>Agaricomycetidae</taxon>
        <taxon>Agaricales</taxon>
        <taxon>Marasmiineae</taxon>
        <taxon>Mycenaceae</taxon>
        <taxon>Mycena</taxon>
    </lineage>
</organism>
<feature type="compositionally biased region" description="Polar residues" evidence="1">
    <location>
        <begin position="57"/>
        <end position="67"/>
    </location>
</feature>
<accession>A0AAD7H9M0</accession>
<evidence type="ECO:0000313" key="3">
    <source>
        <dbReference type="Proteomes" id="UP001215598"/>
    </source>
</evidence>
<reference evidence="2" key="1">
    <citation type="submission" date="2023-03" db="EMBL/GenBank/DDBJ databases">
        <title>Massive genome expansion in bonnet fungi (Mycena s.s.) driven by repeated elements and novel gene families across ecological guilds.</title>
        <authorList>
            <consortium name="Lawrence Berkeley National Laboratory"/>
            <person name="Harder C.B."/>
            <person name="Miyauchi S."/>
            <person name="Viragh M."/>
            <person name="Kuo A."/>
            <person name="Thoen E."/>
            <person name="Andreopoulos B."/>
            <person name="Lu D."/>
            <person name="Skrede I."/>
            <person name="Drula E."/>
            <person name="Henrissat B."/>
            <person name="Morin E."/>
            <person name="Kohler A."/>
            <person name="Barry K."/>
            <person name="LaButti K."/>
            <person name="Morin E."/>
            <person name="Salamov A."/>
            <person name="Lipzen A."/>
            <person name="Mereny Z."/>
            <person name="Hegedus B."/>
            <person name="Baldrian P."/>
            <person name="Stursova M."/>
            <person name="Weitz H."/>
            <person name="Taylor A."/>
            <person name="Grigoriev I.V."/>
            <person name="Nagy L.G."/>
            <person name="Martin F."/>
            <person name="Kauserud H."/>
        </authorList>
    </citation>
    <scope>NUCLEOTIDE SEQUENCE</scope>
    <source>
        <strain evidence="2">CBHHK182m</strain>
    </source>
</reference>
<feature type="compositionally biased region" description="Polar residues" evidence="1">
    <location>
        <begin position="28"/>
        <end position="42"/>
    </location>
</feature>
<keyword evidence="3" id="KW-1185">Reference proteome</keyword>
<feature type="region of interest" description="Disordered" evidence="1">
    <location>
        <begin position="185"/>
        <end position="236"/>
    </location>
</feature>